<dbReference type="InterPro" id="IPR029055">
    <property type="entry name" value="Ntn_hydrolases_N"/>
</dbReference>
<evidence type="ECO:0000256" key="5">
    <source>
        <dbReference type="ARBA" id="ARBA00022840"/>
    </source>
</evidence>
<dbReference type="SUPFAM" id="SSF56235">
    <property type="entry name" value="N-terminal nucleophile aminohydrolases (Ntn hydrolases)"/>
    <property type="match status" value="1"/>
</dbReference>
<comment type="catalytic activity">
    <reaction evidence="7">
        <text>L-aspartate + L-glutamine + ATP + H2O = L-asparagine + L-glutamate + AMP + diphosphate + H(+)</text>
        <dbReference type="Rhea" id="RHEA:12228"/>
        <dbReference type="ChEBI" id="CHEBI:15377"/>
        <dbReference type="ChEBI" id="CHEBI:15378"/>
        <dbReference type="ChEBI" id="CHEBI:29985"/>
        <dbReference type="ChEBI" id="CHEBI:29991"/>
        <dbReference type="ChEBI" id="CHEBI:30616"/>
        <dbReference type="ChEBI" id="CHEBI:33019"/>
        <dbReference type="ChEBI" id="CHEBI:58048"/>
        <dbReference type="ChEBI" id="CHEBI:58359"/>
        <dbReference type="ChEBI" id="CHEBI:456215"/>
        <dbReference type="EC" id="6.3.5.4"/>
    </reaction>
</comment>
<dbReference type="PANTHER" id="PTHR43284:SF1">
    <property type="entry name" value="ASPARAGINE SYNTHETASE"/>
    <property type="match status" value="1"/>
</dbReference>
<comment type="pathway">
    <text evidence="1">Amino-acid biosynthesis; L-asparagine biosynthesis; L-asparagine from L-aspartate (L-Gln route): step 1/1.</text>
</comment>
<dbReference type="InterPro" id="IPR014729">
    <property type="entry name" value="Rossmann-like_a/b/a_fold"/>
</dbReference>
<name>A0ABW5BC38_9BACT</name>
<keyword evidence="4" id="KW-0547">Nucleotide-binding</keyword>
<dbReference type="Pfam" id="PF13537">
    <property type="entry name" value="GATase_7"/>
    <property type="match status" value="1"/>
</dbReference>
<dbReference type="PROSITE" id="PS51278">
    <property type="entry name" value="GATASE_TYPE_2"/>
    <property type="match status" value="1"/>
</dbReference>
<evidence type="ECO:0000313" key="9">
    <source>
        <dbReference type="EMBL" id="MFD2203698.1"/>
    </source>
</evidence>
<dbReference type="InterPro" id="IPR051786">
    <property type="entry name" value="ASN_synthetase/amidase"/>
</dbReference>
<evidence type="ECO:0000256" key="2">
    <source>
        <dbReference type="ARBA" id="ARBA00005752"/>
    </source>
</evidence>
<dbReference type="Gene3D" id="3.60.20.10">
    <property type="entry name" value="Glutamine Phosphoribosylpyrophosphate, subunit 1, domain 1"/>
    <property type="match status" value="1"/>
</dbReference>
<evidence type="ECO:0000313" key="10">
    <source>
        <dbReference type="Proteomes" id="UP001597414"/>
    </source>
</evidence>
<sequence length="594" mass="68621">MCGINVIVGEDPGNNLIQQMMRSTAHRGPDFSDFTQVSESLYFAGNRLKILDLSDASNQPMWDRERKCVLVWNGAIYNYQDLRNELLTLGFVFSSNSDSEVLLYWLKYYGENGIPKLKGMFAIAFADLSKNKLILARDPSGEKPLYYAEENGKKYFSSESKAIRIALLPKNRIDTKQFVPYFYQRHSYPSETFFENIKQFPPGNAWVFDLKGSEVAGLKWKFPKSNQEKKTRENFEDLLKDAVIHNFHAERPVGQLLSGGADSSLIYALWYEETGEPLPTYTATFDIGKMGKYSDPDFVKKFGKKYFSLNREIKIDLKTLQDNWNSYILSLDQPIGDSAGFLTWMIAKEASKEVKVLITGAGADELFGGYNRHLAFQKYLRHPFFWKGLKKLLPFKIFNSNLKKMLESIQDDSDLTFLQMAALENIPEEFLDSFLNLYPKSEFHLKNALEWDRSFYLVNDVLKIHDGACMAHGIEGRSPYLDCNLISLSQSLTEEEIHEQIGKKWIKEALEKRGLGFISKRKKLGFGLPLAEWTKEKSFLDWIIEPIRKMENEWGQHFPEKMRNLGFDPSKAEGRQFLQIWNLFLLASWLEANK</sequence>
<evidence type="ECO:0000256" key="3">
    <source>
        <dbReference type="ARBA" id="ARBA00012737"/>
    </source>
</evidence>
<proteinExistence type="inferred from homology"/>
<keyword evidence="6" id="KW-0315">Glutamine amidotransferase</keyword>
<dbReference type="EMBL" id="JBHUIV010000034">
    <property type="protein sequence ID" value="MFD2203698.1"/>
    <property type="molecule type" value="Genomic_DNA"/>
</dbReference>
<feature type="domain" description="Glutamine amidotransferase type-2" evidence="8">
    <location>
        <begin position="2"/>
        <end position="211"/>
    </location>
</feature>
<evidence type="ECO:0000256" key="6">
    <source>
        <dbReference type="ARBA" id="ARBA00022962"/>
    </source>
</evidence>
<keyword evidence="9" id="KW-0436">Ligase</keyword>
<accession>A0ABW5BC38</accession>
<dbReference type="Proteomes" id="UP001597414">
    <property type="component" value="Unassembled WGS sequence"/>
</dbReference>
<dbReference type="CDD" id="cd00712">
    <property type="entry name" value="AsnB"/>
    <property type="match status" value="1"/>
</dbReference>
<dbReference type="EC" id="6.3.5.4" evidence="3"/>
<dbReference type="NCBIfam" id="TIGR01536">
    <property type="entry name" value="asn_synth_AEB"/>
    <property type="match status" value="1"/>
</dbReference>
<evidence type="ECO:0000256" key="1">
    <source>
        <dbReference type="ARBA" id="ARBA00005187"/>
    </source>
</evidence>
<dbReference type="InterPro" id="IPR006426">
    <property type="entry name" value="Asn_synth_AEB"/>
</dbReference>
<dbReference type="Gene3D" id="3.40.50.620">
    <property type="entry name" value="HUPs"/>
    <property type="match status" value="1"/>
</dbReference>
<gene>
    <name evidence="9" type="primary">asnB</name>
    <name evidence="9" type="ORF">ACFSKV_19135</name>
</gene>
<dbReference type="PANTHER" id="PTHR43284">
    <property type="entry name" value="ASPARAGINE SYNTHETASE (GLUTAMINE-HYDROLYZING)"/>
    <property type="match status" value="1"/>
</dbReference>
<dbReference type="SUPFAM" id="SSF52402">
    <property type="entry name" value="Adenine nucleotide alpha hydrolases-like"/>
    <property type="match status" value="1"/>
</dbReference>
<dbReference type="InterPro" id="IPR001962">
    <property type="entry name" value="Asn_synthase"/>
</dbReference>
<dbReference type="InterPro" id="IPR033738">
    <property type="entry name" value="AsnB_N"/>
</dbReference>
<dbReference type="PIRSF" id="PIRSF001589">
    <property type="entry name" value="Asn_synthetase_glu-h"/>
    <property type="match status" value="1"/>
</dbReference>
<dbReference type="CDD" id="cd01991">
    <property type="entry name" value="Asn_synthase_B_C"/>
    <property type="match status" value="1"/>
</dbReference>
<dbReference type="RefSeq" id="WP_380806555.1">
    <property type="nucleotide sequence ID" value="NZ_JBHUIV010000034.1"/>
</dbReference>
<evidence type="ECO:0000256" key="4">
    <source>
        <dbReference type="ARBA" id="ARBA00022741"/>
    </source>
</evidence>
<reference evidence="10" key="1">
    <citation type="journal article" date="2019" name="Int. J. Syst. Evol. Microbiol.">
        <title>The Global Catalogue of Microorganisms (GCM) 10K type strain sequencing project: providing services to taxonomists for standard genome sequencing and annotation.</title>
        <authorList>
            <consortium name="The Broad Institute Genomics Platform"/>
            <consortium name="The Broad Institute Genome Sequencing Center for Infectious Disease"/>
            <person name="Wu L."/>
            <person name="Ma J."/>
        </authorList>
    </citation>
    <scope>NUCLEOTIDE SEQUENCE [LARGE SCALE GENOMIC DNA]</scope>
    <source>
        <strain evidence="10">KCTC 19812</strain>
    </source>
</reference>
<evidence type="ECO:0000259" key="8">
    <source>
        <dbReference type="PROSITE" id="PS51278"/>
    </source>
</evidence>
<keyword evidence="5" id="KW-0067">ATP-binding</keyword>
<dbReference type="InterPro" id="IPR017932">
    <property type="entry name" value="GATase_2_dom"/>
</dbReference>
<comment type="caution">
    <text evidence="9">The sequence shown here is derived from an EMBL/GenBank/DDBJ whole genome shotgun (WGS) entry which is preliminary data.</text>
</comment>
<keyword evidence="10" id="KW-1185">Reference proteome</keyword>
<protein>
    <recommendedName>
        <fullName evidence="3">asparagine synthase (glutamine-hydrolyzing)</fullName>
        <ecNumber evidence="3">6.3.5.4</ecNumber>
    </recommendedName>
</protein>
<evidence type="ECO:0000256" key="7">
    <source>
        <dbReference type="ARBA" id="ARBA00048741"/>
    </source>
</evidence>
<dbReference type="Pfam" id="PF00733">
    <property type="entry name" value="Asn_synthase"/>
    <property type="match status" value="1"/>
</dbReference>
<organism evidence="9 10">
    <name type="scientific">Shivajiella indica</name>
    <dbReference type="NCBI Taxonomy" id="872115"/>
    <lineage>
        <taxon>Bacteria</taxon>
        <taxon>Pseudomonadati</taxon>
        <taxon>Bacteroidota</taxon>
        <taxon>Cytophagia</taxon>
        <taxon>Cytophagales</taxon>
        <taxon>Cyclobacteriaceae</taxon>
        <taxon>Shivajiella</taxon>
    </lineage>
</organism>
<dbReference type="GO" id="GO:0004066">
    <property type="term" value="F:asparagine synthase (glutamine-hydrolyzing) activity"/>
    <property type="evidence" value="ECO:0007669"/>
    <property type="project" value="UniProtKB-EC"/>
</dbReference>
<comment type="similarity">
    <text evidence="2">Belongs to the asparagine synthetase family.</text>
</comment>